<gene>
    <name evidence="1" type="ORF">AGERDE_LOCUS13666</name>
</gene>
<evidence type="ECO:0000313" key="1">
    <source>
        <dbReference type="EMBL" id="CAG8704410.1"/>
    </source>
</evidence>
<keyword evidence="2" id="KW-1185">Reference proteome</keyword>
<accession>A0A9N9N5S1</accession>
<evidence type="ECO:0000313" key="2">
    <source>
        <dbReference type="Proteomes" id="UP000789831"/>
    </source>
</evidence>
<name>A0A9N9N5S1_9GLOM</name>
<organism evidence="1 2">
    <name type="scientific">Ambispora gerdemannii</name>
    <dbReference type="NCBI Taxonomy" id="144530"/>
    <lineage>
        <taxon>Eukaryota</taxon>
        <taxon>Fungi</taxon>
        <taxon>Fungi incertae sedis</taxon>
        <taxon>Mucoromycota</taxon>
        <taxon>Glomeromycotina</taxon>
        <taxon>Glomeromycetes</taxon>
        <taxon>Archaeosporales</taxon>
        <taxon>Ambisporaceae</taxon>
        <taxon>Ambispora</taxon>
    </lineage>
</organism>
<feature type="non-terminal residue" evidence="1">
    <location>
        <position position="111"/>
    </location>
</feature>
<comment type="caution">
    <text evidence="1">The sequence shown here is derived from an EMBL/GenBank/DDBJ whole genome shotgun (WGS) entry which is preliminary data.</text>
</comment>
<proteinExistence type="predicted"/>
<reference evidence="1" key="1">
    <citation type="submission" date="2021-06" db="EMBL/GenBank/DDBJ databases">
        <authorList>
            <person name="Kallberg Y."/>
            <person name="Tangrot J."/>
            <person name="Rosling A."/>
        </authorList>
    </citation>
    <scope>NUCLEOTIDE SEQUENCE</scope>
    <source>
        <strain evidence="1">MT106</strain>
    </source>
</reference>
<dbReference type="Proteomes" id="UP000789831">
    <property type="component" value="Unassembled WGS sequence"/>
</dbReference>
<dbReference type="AlphaFoldDB" id="A0A9N9N5S1"/>
<dbReference type="EMBL" id="CAJVPL010019205">
    <property type="protein sequence ID" value="CAG8704410.1"/>
    <property type="molecule type" value="Genomic_DNA"/>
</dbReference>
<feature type="non-terminal residue" evidence="1">
    <location>
        <position position="1"/>
    </location>
</feature>
<protein>
    <submittedName>
        <fullName evidence="1">11190_t:CDS:1</fullName>
    </submittedName>
</protein>
<sequence length="111" mass="12386">IIQVVILLADTGNIVLGEELGTKQGKLIKFDLTETQKALVKGEEVRLSGYFTLKTTTTKPRIVRPILQFQQVPIDLLGGKLTHLFSQQIIIGNRIPDNIQDYSLLHFLSTA</sequence>